<organism evidence="1 2">
    <name type="scientific">Burkholderia mallei (strain NCTC 10229)</name>
    <dbReference type="NCBI Taxonomy" id="412022"/>
    <lineage>
        <taxon>Bacteria</taxon>
        <taxon>Pseudomonadati</taxon>
        <taxon>Pseudomonadota</taxon>
        <taxon>Betaproteobacteria</taxon>
        <taxon>Burkholderiales</taxon>
        <taxon>Burkholderiaceae</taxon>
        <taxon>Burkholderia</taxon>
        <taxon>pseudomallei group</taxon>
    </lineage>
</organism>
<dbReference type="EMBL" id="CP000545">
    <property type="protein sequence ID" value="ABM99304.2"/>
    <property type="molecule type" value="Genomic_DNA"/>
</dbReference>
<accession>A2S0U3</accession>
<dbReference type="AlphaFoldDB" id="A2S0U3"/>
<reference evidence="1 2" key="1">
    <citation type="submission" date="2007-01" db="EMBL/GenBank/DDBJ databases">
        <authorList>
            <person name="DeShazer D."/>
            <person name="Woods D.E."/>
            <person name="Nierman W.C."/>
        </authorList>
    </citation>
    <scope>NUCLEOTIDE SEQUENCE [LARGE SCALE GENOMIC DNA]</scope>
    <source>
        <strain evidence="1 2">NCTC 10229</strain>
    </source>
</reference>
<dbReference type="Proteomes" id="UP000002283">
    <property type="component" value="Chromosome II"/>
</dbReference>
<dbReference type="KEGG" id="bml:BMA10229_1764"/>
<name>A2S0U3_BURM9</name>
<evidence type="ECO:0000313" key="2">
    <source>
        <dbReference type="Proteomes" id="UP000002283"/>
    </source>
</evidence>
<evidence type="ECO:0000313" key="1">
    <source>
        <dbReference type="EMBL" id="ABM99304.2"/>
    </source>
</evidence>
<proteinExistence type="predicted"/>
<gene>
    <name evidence="1" type="ordered locus">BMA10229_1764</name>
</gene>
<protein>
    <submittedName>
        <fullName evidence="1">Uncharacterized protein</fullName>
    </submittedName>
</protein>
<sequence>MPRGHLERAERIQRRQAAGLSGGHVEAGQIVDIAEIE</sequence>
<dbReference type="HOGENOM" id="CLU_3341252_0_0_4"/>